<dbReference type="SMART" id="SM00216">
    <property type="entry name" value="VWD"/>
    <property type="match status" value="3"/>
</dbReference>
<dbReference type="FunFam" id="2.10.25.10:FF:000674">
    <property type="entry name" value="Mucin-2"/>
    <property type="match status" value="1"/>
</dbReference>
<keyword evidence="9" id="KW-1185">Reference proteome</keyword>
<feature type="region of interest" description="Disordered" evidence="5">
    <location>
        <begin position="1573"/>
        <end position="1601"/>
    </location>
</feature>
<sequence length="2519" mass="268503">MRSTLLLLTCCSCFLLHCAVSTEDDAYSQNGYDPIPEKYEDTLAGKSWCSTWGNRHFMTLDKNMYEFSGVCNYIFSTVCGSSPPDFNIQLQRLSSGKIDRIRIEINQFTGIEIRRGDINITGVGIVKAPYSKNGISIQKFGDLDGLVVKQKGMELIAMWSKEDHLRVAIDKKYKNMTCGLCGNFNDQPMDEFTVQGEVLEPYKYAAFHQMDDPGDICPMQIDTITPDQSKKYAAVCESLLNLVSSSVAVPKKPYIRRCQEDMATCITPGERNCTCSTLSEYSRQLSLQKETINNWRQKDFCSPEKCPGNQVYNECQSPCIATCTNPQYTCNSFCVYGCFCSPGTVLNDLSGSQNCIPVHECPCKINKDIYKPGSVLKTQCSICNCVMGQWNCKDRVCPGKCSVEGGSHVTSFDSSMFRFHGVCAYVLLKNDELPGNVTIVGTFVKCGTSETETCLSTIIYTQFQKSIVISQEDYITVDRQIKQLPHSTDNIVTIRESSTHTVLYTDYGMNVVIQREPVFNVHINVPLSFQGHTSGLCGNFNGATTDDFITSLGISEGTAMHFVDSWRAEANCKPAQNRDINPCSFSQKTQLYAETHCSHLTDKNNVFKNCHSTVDPEPFYLRCIYEACNYENTFDFLCSALSAYAQVCASMNVQIPDWRATIPNCVITCTGNQTFSYSSRACGHTCLSLTKQNLECSQEYTSVDGCNCPDRLYLDHKKICVPKSQCPCYLEDGKIILPSQPTSYNGQTCFCTDGKLNCIGLRLDLEITCTAPKIFKECEVMSQDKGAACAPTCQMRAAGIVCVHRKCQAGCVCPDGLYEDLDGSCVVAEKCSCDYGGGLYKDGEMVQQDCQSCICREGKWKCQENVDCASTCVLYGEGHITTFDGQRFVFDGNCEYTLVMDGCAVRSPETSFRIVTENVICGSTGVTCSRAINIYLGTTEIKLTDGKYIITPTNASQSIHVQRNSLFLVFDITLPGKFTISLLWNKNMNIFIKILKHGQSSICGLCGNYNGNMKDDFEMRSRYVVSNHLEFINSWKEKPTCGDVSFIVDPCSQNPYRQAWAEKKCAIINSQVFAPCHSVVQQLPYYDSCVRDSCGCDLGGDCECLCDAIAAYAKSCIDKGVCVDWRRPDFCPVYCDFHNTHLQTGSNTYEFSGDLNCTWHYQPCLCPFNLKGYPAVNSEGCYSCGLHKYYDPDQKTCASCELKMTTAAPSTSITTTVSATPTTQTVPFQESTSTEPITETETFSTETTSVSTEKPTPETITVNTLSIPMSTETLYTSTEVISTETESTSPETKSTTPISTSTASITTTVVSPSATSTSKATTATTSTTTTPPTTTSTIFTSTATSTPTTMKSTPSATPTTTSIETTNTMSTPYHSPTSQTMTSTMSTSTATHSITSTKYTSTVTPTTRPTSASATTPITTSTVTTSSPTSTSSTTTTTATTTSTTSTSTSTSTPTSTSTSSPTPTFTSISTTTTMSTPSYSATTPITTSPMLTSIATHNTTSSKYISTVTPITRITTTSTTPTTSITATSKITSTTKPTSISIMTPTTKPTASTSSATTATSFTTIKTPTTTSITTTSTVNSTPASPKSTSSPSPTTTSISASTLSYSATTPITTSMSTSTATHTTTFTKYTSIVTPTTRPTTTSITPITSTTSTSTITPTTRPTTTSMLTPITVSTVSTSLATTVTSSTTITPTTTSTTSTSTSIPTSISSSTPRIISMSTTAIKSAPSHLATTPTTISIVSTSTAIHTTTSTKYTSTVTPTTRPTTTSTTPTSKSITSISITPTTRPTITFTMPTTSTKYTSTISPTTRPAVNFTIPTTISTIITSTTRPTTASTMTPTTTSATSTSSATTATSSTTITTTATSPPTIITSISSTPTTTTISTTSISSPSTPITMFTSTATHTATSTKYSTATSTTKPTTTSKPSLTTTSTTSTSTVIPTTKLTIPTASTLSVTTATSFTTKTIPTTTSTSTATPTMSSSKTTSIAFPSTSSISFTRETPSTISISTLSLTVTPAAMSTRSTSTLTPTSSSTSSVTPFPMSSFTTVTNATLTSGFTETTPTETESISTEITPTETIYSSISSTKYTSTVTPTTSPTTTSTTATSRAPSIPTTLTTPTITSATPTTTSISNTTTMSTPYYSPITPTTIATSTITSKSTSVIIPFTTSSSSAATTSKSTTTSAPVTISATSISTATSTTTSPVVSSATLSTTSPSNKSTTSISPITLTTMSTTSISTATPTTIVTKSPSSISPSTPSTTETPATRPISTSISTVTPTTTSITSTSVLTPTISSTSTITPFTVSTSIAATNVTSTSVFTETTPAERESVSTEISPTETIYTSLSSTVLKTSLSSPTTRFTSSFTPTTMSTSTVIPTRISTSTISSTRSHSPTTSKVLSSTATTSIPGTQVTATGKVEPSSSPPSSPLKSCHPEEYKTNLTKDGCNVEVTLTRCKGECSSNSWYNPETQSIESQCGCCLPDEQTKGVREVSLKCPNRNETVTQTVVTFTACICSTTTCVMK</sequence>
<feature type="region of interest" description="Disordered" evidence="5">
    <location>
        <begin position="2241"/>
        <end position="2275"/>
    </location>
</feature>
<dbReference type="InterPro" id="IPR001007">
    <property type="entry name" value="VWF_dom"/>
</dbReference>
<dbReference type="CDD" id="cd19941">
    <property type="entry name" value="TIL"/>
    <property type="match status" value="3"/>
</dbReference>
<reference evidence="10" key="1">
    <citation type="submission" date="2025-08" db="UniProtKB">
        <authorList>
            <consortium name="RefSeq"/>
        </authorList>
    </citation>
    <scope>IDENTIFICATION</scope>
</reference>
<dbReference type="InterPro" id="IPR050780">
    <property type="entry name" value="Mucin_vWF_Thrombospondin_sf"/>
</dbReference>
<feature type="disulfide bond" evidence="4">
    <location>
        <begin position="2443"/>
        <end position="2492"/>
    </location>
</feature>
<evidence type="ECO:0000256" key="5">
    <source>
        <dbReference type="SAM" id="MobiDB-lite"/>
    </source>
</evidence>
<evidence type="ECO:0000313" key="10">
    <source>
        <dbReference type="RefSeq" id="XP_033784152.1"/>
    </source>
</evidence>
<dbReference type="PANTHER" id="PTHR11339:SF264">
    <property type="entry name" value="MUCIN-6"/>
    <property type="match status" value="1"/>
</dbReference>
<dbReference type="InterPro" id="IPR036084">
    <property type="entry name" value="Ser_inhib-like_sf"/>
</dbReference>
<dbReference type="InterPro" id="IPR001846">
    <property type="entry name" value="VWF_type-D"/>
</dbReference>
<feature type="chain" id="PRO_5028021294" evidence="6">
    <location>
        <begin position="22"/>
        <end position="2519"/>
    </location>
</feature>
<evidence type="ECO:0000256" key="6">
    <source>
        <dbReference type="SAM" id="SignalP"/>
    </source>
</evidence>
<feature type="region of interest" description="Disordered" evidence="5">
    <location>
        <begin position="1639"/>
        <end position="1667"/>
    </location>
</feature>
<proteinExistence type="predicted"/>
<dbReference type="InterPro" id="IPR002919">
    <property type="entry name" value="TIL_dom"/>
</dbReference>
<feature type="domain" description="VWFD" evidence="8">
    <location>
        <begin position="870"/>
        <end position="1042"/>
    </location>
</feature>
<dbReference type="GO" id="GO:0005615">
    <property type="term" value="C:extracellular space"/>
    <property type="evidence" value="ECO:0007669"/>
    <property type="project" value="TreeGrafter"/>
</dbReference>
<feature type="compositionally biased region" description="Low complexity" evidence="5">
    <location>
        <begin position="1281"/>
        <end position="1485"/>
    </location>
</feature>
<feature type="region of interest" description="Disordered" evidence="5">
    <location>
        <begin position="1757"/>
        <end position="1781"/>
    </location>
</feature>
<feature type="region of interest" description="Disordered" evidence="5">
    <location>
        <begin position="2089"/>
        <end position="2131"/>
    </location>
</feature>
<feature type="signal peptide" evidence="6">
    <location>
        <begin position="1"/>
        <end position="21"/>
    </location>
</feature>
<keyword evidence="2 4" id="KW-1015">Disulfide bond</keyword>
<dbReference type="PROSITE" id="PS51233">
    <property type="entry name" value="VWFD"/>
    <property type="match status" value="3"/>
</dbReference>
<feature type="domain" description="CTCK" evidence="7">
    <location>
        <begin position="2429"/>
        <end position="2517"/>
    </location>
</feature>
<dbReference type="Pfam" id="PF01826">
    <property type="entry name" value="TIL"/>
    <property type="match status" value="1"/>
</dbReference>
<keyword evidence="1" id="KW-0677">Repeat</keyword>
<dbReference type="Proteomes" id="UP000515159">
    <property type="component" value="Chromosome 19"/>
</dbReference>
<dbReference type="SMART" id="SM00215">
    <property type="entry name" value="VWC_out"/>
    <property type="match status" value="2"/>
</dbReference>
<accession>A0A6P8P4S0</accession>
<dbReference type="Gene3D" id="2.10.25.10">
    <property type="entry name" value="Laminin"/>
    <property type="match status" value="3"/>
</dbReference>
<keyword evidence="6" id="KW-0732">Signal</keyword>
<feature type="region of interest" description="Disordered" evidence="5">
    <location>
        <begin position="1281"/>
        <end position="1487"/>
    </location>
</feature>
<dbReference type="GeneID" id="117352121"/>
<evidence type="ECO:0000313" key="9">
    <source>
        <dbReference type="Proteomes" id="UP000515159"/>
    </source>
</evidence>
<evidence type="ECO:0000256" key="2">
    <source>
        <dbReference type="ARBA" id="ARBA00023157"/>
    </source>
</evidence>
<dbReference type="Pfam" id="PF08742">
    <property type="entry name" value="C8"/>
    <property type="match status" value="3"/>
</dbReference>
<feature type="region of interest" description="Disordered" evidence="5">
    <location>
        <begin position="1691"/>
        <end position="1714"/>
    </location>
</feature>
<dbReference type="GO" id="GO:0031012">
    <property type="term" value="C:extracellular matrix"/>
    <property type="evidence" value="ECO:0007669"/>
    <property type="project" value="TreeGrafter"/>
</dbReference>
<feature type="region of interest" description="Disordered" evidence="5">
    <location>
        <begin position="1829"/>
        <end position="1864"/>
    </location>
</feature>
<evidence type="ECO:0000259" key="7">
    <source>
        <dbReference type="PROSITE" id="PS01225"/>
    </source>
</evidence>
<dbReference type="RefSeq" id="XP_033784152.1">
    <property type="nucleotide sequence ID" value="XM_033928261.1"/>
</dbReference>
<feature type="region of interest" description="Disordered" evidence="5">
    <location>
        <begin position="1537"/>
        <end position="1560"/>
    </location>
</feature>
<feature type="compositionally biased region" description="Polar residues" evidence="5">
    <location>
        <begin position="2394"/>
        <end position="2411"/>
    </location>
</feature>
<keyword evidence="3" id="KW-0325">Glycoprotein</keyword>
<protein>
    <submittedName>
        <fullName evidence="10">Mucin-6 isoform X3</fullName>
    </submittedName>
</protein>
<name>A0A6P8P4S0_GEOSA</name>
<dbReference type="CTD" id="4588"/>
<feature type="region of interest" description="Disordered" evidence="5">
    <location>
        <begin position="1225"/>
        <end position="1256"/>
    </location>
</feature>
<feature type="compositionally biased region" description="Low complexity" evidence="5">
    <location>
        <begin position="2380"/>
        <end position="2393"/>
    </location>
</feature>
<feature type="region of interest" description="Disordered" evidence="5">
    <location>
        <begin position="2193"/>
        <end position="2221"/>
    </location>
</feature>
<organism evidence="9 10">
    <name type="scientific">Geotrypetes seraphini</name>
    <name type="common">Gaboon caecilian</name>
    <name type="synonym">Caecilia seraphini</name>
    <dbReference type="NCBI Taxonomy" id="260995"/>
    <lineage>
        <taxon>Eukaryota</taxon>
        <taxon>Metazoa</taxon>
        <taxon>Chordata</taxon>
        <taxon>Craniata</taxon>
        <taxon>Vertebrata</taxon>
        <taxon>Euteleostomi</taxon>
        <taxon>Amphibia</taxon>
        <taxon>Gymnophiona</taxon>
        <taxon>Geotrypetes</taxon>
    </lineage>
</organism>
<dbReference type="InterPro" id="IPR006207">
    <property type="entry name" value="Cys_knot_C"/>
</dbReference>
<evidence type="ECO:0000256" key="4">
    <source>
        <dbReference type="PROSITE-ProRule" id="PRU00039"/>
    </source>
</evidence>
<comment type="caution">
    <text evidence="4">Lacks conserved residue(s) required for the propagation of feature annotation.</text>
</comment>
<dbReference type="SUPFAM" id="SSF57567">
    <property type="entry name" value="Serine protease inhibitors"/>
    <property type="match status" value="3"/>
</dbReference>
<evidence type="ECO:0000256" key="1">
    <source>
        <dbReference type="ARBA" id="ARBA00022737"/>
    </source>
</evidence>
<dbReference type="Pfam" id="PF00094">
    <property type="entry name" value="VWD"/>
    <property type="match status" value="3"/>
</dbReference>
<evidence type="ECO:0000256" key="3">
    <source>
        <dbReference type="ARBA" id="ARBA00023180"/>
    </source>
</evidence>
<dbReference type="SMART" id="SM00832">
    <property type="entry name" value="C8"/>
    <property type="match status" value="3"/>
</dbReference>
<feature type="region of interest" description="Disordered" evidence="5">
    <location>
        <begin position="2380"/>
        <end position="2429"/>
    </location>
</feature>
<dbReference type="PANTHER" id="PTHR11339">
    <property type="entry name" value="EXTRACELLULAR MATRIX GLYCOPROTEIN RELATED"/>
    <property type="match status" value="1"/>
</dbReference>
<feature type="domain" description="VWFD" evidence="8">
    <location>
        <begin position="47"/>
        <end position="218"/>
    </location>
</feature>
<evidence type="ECO:0000259" key="8">
    <source>
        <dbReference type="PROSITE" id="PS51233"/>
    </source>
</evidence>
<feature type="region of interest" description="Disordered" evidence="5">
    <location>
        <begin position="1912"/>
        <end position="1936"/>
    </location>
</feature>
<feature type="domain" description="VWFD" evidence="8">
    <location>
        <begin position="399"/>
        <end position="573"/>
    </location>
</feature>
<dbReference type="PROSITE" id="PS01225">
    <property type="entry name" value="CTCK_2"/>
    <property type="match status" value="1"/>
</dbReference>
<gene>
    <name evidence="10" type="primary">MUC6</name>
</gene>
<dbReference type="InterPro" id="IPR014853">
    <property type="entry name" value="VWF/SSPO/ZAN-like_Cys-rich_dom"/>
</dbReference>